<evidence type="ECO:0000313" key="2">
    <source>
        <dbReference type="EMBL" id="RVW73282.1"/>
    </source>
</evidence>
<comment type="caution">
    <text evidence="2">The sequence shown here is derived from an EMBL/GenBank/DDBJ whole genome shotgun (WGS) entry which is preliminary data.</text>
</comment>
<feature type="compositionally biased region" description="Gly residues" evidence="1">
    <location>
        <begin position="35"/>
        <end position="48"/>
    </location>
</feature>
<evidence type="ECO:0000313" key="3">
    <source>
        <dbReference type="Proteomes" id="UP000288805"/>
    </source>
</evidence>
<dbReference type="AlphaFoldDB" id="A0A438GM73"/>
<accession>A0A438GM73</accession>
<gene>
    <name evidence="2" type="ORF">CK203_050366</name>
</gene>
<evidence type="ECO:0000256" key="1">
    <source>
        <dbReference type="SAM" id="MobiDB-lite"/>
    </source>
</evidence>
<dbReference type="EMBL" id="QGNW01000395">
    <property type="protein sequence ID" value="RVW73282.1"/>
    <property type="molecule type" value="Genomic_DNA"/>
</dbReference>
<reference evidence="2 3" key="1">
    <citation type="journal article" date="2018" name="PLoS Genet.">
        <title>Population sequencing reveals clonal diversity and ancestral inbreeding in the grapevine cultivar Chardonnay.</title>
        <authorList>
            <person name="Roach M.J."/>
            <person name="Johnson D.L."/>
            <person name="Bohlmann J."/>
            <person name="van Vuuren H.J."/>
            <person name="Jones S.J."/>
            <person name="Pretorius I.S."/>
            <person name="Schmidt S.A."/>
            <person name="Borneman A.R."/>
        </authorList>
    </citation>
    <scope>NUCLEOTIDE SEQUENCE [LARGE SCALE GENOMIC DNA]</scope>
    <source>
        <strain evidence="3">cv. Chardonnay</strain>
        <tissue evidence="2">Leaf</tissue>
    </source>
</reference>
<organism evidence="2 3">
    <name type="scientific">Vitis vinifera</name>
    <name type="common">Grape</name>
    <dbReference type="NCBI Taxonomy" id="29760"/>
    <lineage>
        <taxon>Eukaryota</taxon>
        <taxon>Viridiplantae</taxon>
        <taxon>Streptophyta</taxon>
        <taxon>Embryophyta</taxon>
        <taxon>Tracheophyta</taxon>
        <taxon>Spermatophyta</taxon>
        <taxon>Magnoliopsida</taxon>
        <taxon>eudicotyledons</taxon>
        <taxon>Gunneridae</taxon>
        <taxon>Pentapetalae</taxon>
        <taxon>rosids</taxon>
        <taxon>Vitales</taxon>
        <taxon>Vitaceae</taxon>
        <taxon>Viteae</taxon>
        <taxon>Vitis</taxon>
    </lineage>
</organism>
<sequence>MEQYAITKRFEQNCETQWEEDHRHLIDEDDEENLGGDGGGDDGGGGGGGDDDDDEMMTVYYDPADMHHLMSDMLIERQFEHQKLLNGIDNNKNIL</sequence>
<feature type="region of interest" description="Disordered" evidence="1">
    <location>
        <begin position="21"/>
        <end position="57"/>
    </location>
</feature>
<dbReference type="Proteomes" id="UP000288805">
    <property type="component" value="Unassembled WGS sequence"/>
</dbReference>
<proteinExistence type="predicted"/>
<name>A0A438GM73_VITVI</name>
<protein>
    <submittedName>
        <fullName evidence="2">Uncharacterized protein</fullName>
    </submittedName>
</protein>